<evidence type="ECO:0000256" key="6">
    <source>
        <dbReference type="ARBA" id="ARBA00023033"/>
    </source>
</evidence>
<protein>
    <submittedName>
        <fullName evidence="9">Uncharacterized protein</fullName>
    </submittedName>
</protein>
<reference evidence="9" key="1">
    <citation type="submission" date="2021-03" db="EMBL/GenBank/DDBJ databases">
        <authorList>
            <person name="Bekaert M."/>
        </authorList>
    </citation>
    <scope>NUCLEOTIDE SEQUENCE</scope>
</reference>
<gene>
    <name evidence="9" type="ORF">MEDL_56634</name>
</gene>
<comment type="caution">
    <text evidence="9">The sequence shown here is derived from an EMBL/GenBank/DDBJ whole genome shotgun (WGS) entry which is preliminary data.</text>
</comment>
<dbReference type="EMBL" id="CAJPWZ010002740">
    <property type="protein sequence ID" value="CAG2244578.1"/>
    <property type="molecule type" value="Genomic_DNA"/>
</dbReference>
<dbReference type="Proteomes" id="UP000683360">
    <property type="component" value="Unassembled WGS sequence"/>
</dbReference>
<keyword evidence="4 8" id="KW-0560">Oxidoreductase</keyword>
<evidence type="ECO:0000256" key="1">
    <source>
        <dbReference type="ARBA" id="ARBA00001971"/>
    </source>
</evidence>
<dbReference type="InterPro" id="IPR050182">
    <property type="entry name" value="Cytochrome_P450_fam2"/>
</dbReference>
<dbReference type="GO" id="GO:0006805">
    <property type="term" value="P:xenobiotic metabolic process"/>
    <property type="evidence" value="ECO:0007669"/>
    <property type="project" value="TreeGrafter"/>
</dbReference>
<evidence type="ECO:0000256" key="8">
    <source>
        <dbReference type="RuleBase" id="RU000461"/>
    </source>
</evidence>
<dbReference type="GO" id="GO:0006082">
    <property type="term" value="P:organic acid metabolic process"/>
    <property type="evidence" value="ECO:0007669"/>
    <property type="project" value="TreeGrafter"/>
</dbReference>
<evidence type="ECO:0000256" key="7">
    <source>
        <dbReference type="PIRSR" id="PIRSR602401-1"/>
    </source>
</evidence>
<evidence type="ECO:0000313" key="9">
    <source>
        <dbReference type="EMBL" id="CAG2244578.1"/>
    </source>
</evidence>
<dbReference type="SUPFAM" id="SSF48264">
    <property type="entry name" value="Cytochrome P450"/>
    <property type="match status" value="1"/>
</dbReference>
<dbReference type="PRINTS" id="PR00463">
    <property type="entry name" value="EP450I"/>
</dbReference>
<sequence>MEALKRINEFNQEMHDIRTGIVSYDEFQTKWNTTTDSLKVLGVTQQQIDRIKNLRVTAPTDLDGQQCRRPSGMPPGPRLWPVVGNMLSITGKQNLIEAFRELRQQYGDIYSLKLGSSWIVVINGYENLKDALVKQGDMFIDRPDNFFFTRLLQHQGIIGSSGLLWKESRVFTQKTLKDFGLGKRSLQDKILEEVTILLKTIENTKGEMFTLKPLIQGVFSNIVTSIVFNRRFDYDDPQMMKIRDMLHEHLTDSEFSGILDAIPVLESFPGDLFHAKRLVDVERKLDAFVQKCLDEHKQTFDENNLVDYADAYLSEMKKRQNEKDSVYSERQLVRICRDFLLAGTDTTATNTRWAILHLICKPEIQERMFLEIQDVIGLERPPDMNDRLNMPYCDAVCNETMRVSNVGPLSAPRSSRVDVKFQGYKIPAETVIYPSLDSVLFDENIYPDPEDFIPDRFLEGSKISTSMTKLNVPFSLGKRSCPGEVLARQELFLTIVSLVRKFKFLPPDGSGPPAKKRMFGVIFFPAEYKLRAILRN</sequence>
<dbReference type="PANTHER" id="PTHR24300:SF375">
    <property type="entry name" value="CYTOCHROME P450 FAMILY"/>
    <property type="match status" value="1"/>
</dbReference>
<dbReference type="AlphaFoldDB" id="A0A8S3UTW2"/>
<dbReference type="GO" id="GO:0016712">
    <property type="term" value="F:oxidoreductase activity, acting on paired donors, with incorporation or reduction of molecular oxygen, reduced flavin or flavoprotein as one donor, and incorporation of one atom of oxygen"/>
    <property type="evidence" value="ECO:0007669"/>
    <property type="project" value="TreeGrafter"/>
</dbReference>
<proteinExistence type="inferred from homology"/>
<dbReference type="OrthoDB" id="6060858at2759"/>
<dbReference type="GO" id="GO:0005506">
    <property type="term" value="F:iron ion binding"/>
    <property type="evidence" value="ECO:0007669"/>
    <property type="project" value="InterPro"/>
</dbReference>
<dbReference type="Pfam" id="PF00067">
    <property type="entry name" value="p450"/>
    <property type="match status" value="1"/>
</dbReference>
<dbReference type="PROSITE" id="PS00086">
    <property type="entry name" value="CYTOCHROME_P450"/>
    <property type="match status" value="1"/>
</dbReference>
<dbReference type="PRINTS" id="PR00385">
    <property type="entry name" value="P450"/>
</dbReference>
<keyword evidence="3 7" id="KW-0479">Metal-binding</keyword>
<dbReference type="InterPro" id="IPR036396">
    <property type="entry name" value="Cyt_P450_sf"/>
</dbReference>
<feature type="binding site" description="axial binding residue" evidence="7">
    <location>
        <position position="481"/>
    </location>
    <ligand>
        <name>heme</name>
        <dbReference type="ChEBI" id="CHEBI:30413"/>
    </ligand>
    <ligandPart>
        <name>Fe</name>
        <dbReference type="ChEBI" id="CHEBI:18248"/>
    </ligandPart>
</feature>
<dbReference type="InterPro" id="IPR017972">
    <property type="entry name" value="Cyt_P450_CS"/>
</dbReference>
<dbReference type="Gene3D" id="1.10.630.10">
    <property type="entry name" value="Cytochrome P450"/>
    <property type="match status" value="1"/>
</dbReference>
<accession>A0A8S3UTW2</accession>
<organism evidence="9 10">
    <name type="scientific">Mytilus edulis</name>
    <name type="common">Blue mussel</name>
    <dbReference type="NCBI Taxonomy" id="6550"/>
    <lineage>
        <taxon>Eukaryota</taxon>
        <taxon>Metazoa</taxon>
        <taxon>Spiralia</taxon>
        <taxon>Lophotrochozoa</taxon>
        <taxon>Mollusca</taxon>
        <taxon>Bivalvia</taxon>
        <taxon>Autobranchia</taxon>
        <taxon>Pteriomorphia</taxon>
        <taxon>Mytilida</taxon>
        <taxon>Mytiloidea</taxon>
        <taxon>Mytilidae</taxon>
        <taxon>Mytilinae</taxon>
        <taxon>Mytilus</taxon>
    </lineage>
</organism>
<dbReference type="GO" id="GO:0005737">
    <property type="term" value="C:cytoplasm"/>
    <property type="evidence" value="ECO:0007669"/>
    <property type="project" value="TreeGrafter"/>
</dbReference>
<keyword evidence="6 8" id="KW-0503">Monooxygenase</keyword>
<keyword evidence="10" id="KW-1185">Reference proteome</keyword>
<dbReference type="InterPro" id="IPR002401">
    <property type="entry name" value="Cyt_P450_E_grp-I"/>
</dbReference>
<keyword evidence="7 8" id="KW-0349">Heme</keyword>
<comment type="similarity">
    <text evidence="2 8">Belongs to the cytochrome P450 family.</text>
</comment>
<evidence type="ECO:0000256" key="4">
    <source>
        <dbReference type="ARBA" id="ARBA00023002"/>
    </source>
</evidence>
<dbReference type="GO" id="GO:0020037">
    <property type="term" value="F:heme binding"/>
    <property type="evidence" value="ECO:0007669"/>
    <property type="project" value="InterPro"/>
</dbReference>
<evidence type="ECO:0000256" key="5">
    <source>
        <dbReference type="ARBA" id="ARBA00023004"/>
    </source>
</evidence>
<evidence type="ECO:0000313" key="10">
    <source>
        <dbReference type="Proteomes" id="UP000683360"/>
    </source>
</evidence>
<name>A0A8S3UTW2_MYTED</name>
<comment type="cofactor">
    <cofactor evidence="1 7">
        <name>heme</name>
        <dbReference type="ChEBI" id="CHEBI:30413"/>
    </cofactor>
</comment>
<dbReference type="PANTHER" id="PTHR24300">
    <property type="entry name" value="CYTOCHROME P450 508A4-RELATED"/>
    <property type="match status" value="1"/>
</dbReference>
<dbReference type="InterPro" id="IPR001128">
    <property type="entry name" value="Cyt_P450"/>
</dbReference>
<evidence type="ECO:0000256" key="2">
    <source>
        <dbReference type="ARBA" id="ARBA00010617"/>
    </source>
</evidence>
<dbReference type="FunFam" id="1.10.630.10:FF:000036">
    <property type="entry name" value="CYtochrome P450 family"/>
    <property type="match status" value="1"/>
</dbReference>
<evidence type="ECO:0000256" key="3">
    <source>
        <dbReference type="ARBA" id="ARBA00022723"/>
    </source>
</evidence>
<keyword evidence="5 7" id="KW-0408">Iron</keyword>